<evidence type="ECO:0008006" key="4">
    <source>
        <dbReference type="Google" id="ProtNLM"/>
    </source>
</evidence>
<dbReference type="Proteomes" id="UP000248926">
    <property type="component" value="Unassembled WGS sequence"/>
</dbReference>
<comment type="caution">
    <text evidence="2">The sequence shown here is derived from an EMBL/GenBank/DDBJ whole genome shotgun (WGS) entry which is preliminary data.</text>
</comment>
<proteinExistence type="predicted"/>
<dbReference type="InterPro" id="IPR046513">
    <property type="entry name" value="DUF6691"/>
</dbReference>
<accession>A0A328P302</accession>
<dbReference type="Pfam" id="PF20398">
    <property type="entry name" value="DUF6691"/>
    <property type="match status" value="1"/>
</dbReference>
<evidence type="ECO:0000313" key="2">
    <source>
        <dbReference type="EMBL" id="RAO76568.1"/>
    </source>
</evidence>
<organism evidence="2 3">
    <name type="scientific">Dyella jiangningensis</name>
    <dbReference type="NCBI Taxonomy" id="1379159"/>
    <lineage>
        <taxon>Bacteria</taxon>
        <taxon>Pseudomonadati</taxon>
        <taxon>Pseudomonadota</taxon>
        <taxon>Gammaproteobacteria</taxon>
        <taxon>Lysobacterales</taxon>
        <taxon>Rhodanobacteraceae</taxon>
        <taxon>Dyella</taxon>
    </lineage>
</organism>
<keyword evidence="1" id="KW-0472">Membrane</keyword>
<feature type="transmembrane region" description="Helical" evidence="1">
    <location>
        <begin position="82"/>
        <end position="100"/>
    </location>
</feature>
<evidence type="ECO:0000313" key="3">
    <source>
        <dbReference type="Proteomes" id="UP000248926"/>
    </source>
</evidence>
<dbReference type="RefSeq" id="WP_111980643.1">
    <property type="nucleotide sequence ID" value="NZ_NFZS01000001.1"/>
</dbReference>
<sequence length="145" mass="15370">MKAWTALLAGVLFGLGLTLAGMTQPAVVLGFLDLAGAWNPRLVFVMAGAVVTTAIGYRWVWRGQRPWLDASFQLPAVRRIDGRLLLGAALFGIGWGIAGYCPGPALASLGAGLAPVFLLVAMMVLGWWLAARLPDRNADANEVKP</sequence>
<protein>
    <recommendedName>
        <fullName evidence="4">Transporter</fullName>
    </recommendedName>
</protein>
<feature type="transmembrane region" description="Helical" evidence="1">
    <location>
        <begin position="106"/>
        <end position="130"/>
    </location>
</feature>
<feature type="transmembrane region" description="Helical" evidence="1">
    <location>
        <begin position="41"/>
        <end position="61"/>
    </location>
</feature>
<dbReference type="OrthoDB" id="9790409at2"/>
<name>A0A328P302_9GAMM</name>
<gene>
    <name evidence="2" type="ORF">CA260_01170</name>
</gene>
<dbReference type="AlphaFoldDB" id="A0A328P302"/>
<reference evidence="2 3" key="1">
    <citation type="journal article" date="2018" name="Genet. Mol. Biol.">
        <title>The genome sequence of Dyella jiangningensis FCAV SCS01 from a lignocellulose-decomposing microbial consortium metagenome reveals potential for biotechnological applications.</title>
        <authorList>
            <person name="Desiderato J.G."/>
            <person name="Alvarenga D.O."/>
            <person name="Constancio M.T.L."/>
            <person name="Alves L.M.C."/>
            <person name="Varani A.M."/>
        </authorList>
    </citation>
    <scope>NUCLEOTIDE SEQUENCE [LARGE SCALE GENOMIC DNA]</scope>
    <source>
        <strain evidence="2 3">FCAV SCS01</strain>
    </source>
</reference>
<keyword evidence="3" id="KW-1185">Reference proteome</keyword>
<keyword evidence="1" id="KW-0812">Transmembrane</keyword>
<keyword evidence="1" id="KW-1133">Transmembrane helix</keyword>
<evidence type="ECO:0000256" key="1">
    <source>
        <dbReference type="SAM" id="Phobius"/>
    </source>
</evidence>
<dbReference type="EMBL" id="NFZS01000001">
    <property type="protein sequence ID" value="RAO76568.1"/>
    <property type="molecule type" value="Genomic_DNA"/>
</dbReference>